<comment type="caution">
    <text evidence="1">The sequence shown here is derived from an EMBL/GenBank/DDBJ whole genome shotgun (WGS) entry which is preliminary data.</text>
</comment>
<proteinExistence type="predicted"/>
<organism evidence="1 2">
    <name type="scientific">Paenibacillus ehimensis</name>
    <dbReference type="NCBI Taxonomy" id="79264"/>
    <lineage>
        <taxon>Bacteria</taxon>
        <taxon>Bacillati</taxon>
        <taxon>Bacillota</taxon>
        <taxon>Bacilli</taxon>
        <taxon>Bacillales</taxon>
        <taxon>Paenibacillaceae</taxon>
        <taxon>Paenibacillus</taxon>
    </lineage>
</organism>
<evidence type="ECO:0008006" key="3">
    <source>
        <dbReference type="Google" id="ProtNLM"/>
    </source>
</evidence>
<dbReference type="RefSeq" id="WP_302877948.1">
    <property type="nucleotide sequence ID" value="NZ_JARLKN010000025.1"/>
</dbReference>
<evidence type="ECO:0000313" key="2">
    <source>
        <dbReference type="Proteomes" id="UP001168883"/>
    </source>
</evidence>
<sequence>MGEEMFNDALYFVEQARMSTANPYSLWRNCRAAILYFCMSAESDLSKLIVLSLKRHSELNAEQEDILDFLINSSRVSGAIPEKLKTIKKKYKYLCKINGVNKTNLPTEYEKLTSLRNKITHYSFSQNESVYSQTILEDTERALPIIQDFIAHIWDVANLRTPTWISHESYRELKDN</sequence>
<gene>
    <name evidence="1" type="ORF">Q3C12_08310</name>
</gene>
<dbReference type="EMBL" id="JAUMKJ010000008">
    <property type="protein sequence ID" value="MDO3677002.1"/>
    <property type="molecule type" value="Genomic_DNA"/>
</dbReference>
<protein>
    <recommendedName>
        <fullName evidence="3">HEPN AbiU2-like domain-containing protein</fullName>
    </recommendedName>
</protein>
<reference evidence="1" key="1">
    <citation type="submission" date="2023-07" db="EMBL/GenBank/DDBJ databases">
        <authorList>
            <person name="Aktuganov G."/>
            <person name="Boyko T."/>
            <person name="Delegan Y."/>
            <person name="Galimzianova N."/>
            <person name="Gilvanova E."/>
            <person name="Korobov V."/>
            <person name="Kuzmina L."/>
            <person name="Melentiev A."/>
            <person name="Milman P."/>
            <person name="Ryabova A."/>
            <person name="Stupak E."/>
            <person name="Yasakov T."/>
            <person name="Zharikova N."/>
            <person name="Zhurenko E."/>
        </authorList>
    </citation>
    <scope>NUCLEOTIDE SEQUENCE</scope>
    <source>
        <strain evidence="1">IB-739</strain>
    </source>
</reference>
<keyword evidence="2" id="KW-1185">Reference proteome</keyword>
<accession>A0ABT8V8T2</accession>
<dbReference type="Proteomes" id="UP001168883">
    <property type="component" value="Unassembled WGS sequence"/>
</dbReference>
<name>A0ABT8V8T2_9BACL</name>
<evidence type="ECO:0000313" key="1">
    <source>
        <dbReference type="EMBL" id="MDO3677002.1"/>
    </source>
</evidence>